<evidence type="ECO:0000256" key="1">
    <source>
        <dbReference type="SAM" id="MobiDB-lite"/>
    </source>
</evidence>
<feature type="region of interest" description="Disordered" evidence="1">
    <location>
        <begin position="140"/>
        <end position="171"/>
    </location>
</feature>
<feature type="transmembrane region" description="Helical" evidence="2">
    <location>
        <begin position="227"/>
        <end position="252"/>
    </location>
</feature>
<keyword evidence="2" id="KW-1133">Transmembrane helix</keyword>
<accession>A0AAV1R4C3</accession>
<keyword evidence="2" id="KW-0812">Transmembrane</keyword>
<feature type="transmembrane region" description="Helical" evidence="2">
    <location>
        <begin position="323"/>
        <end position="345"/>
    </location>
</feature>
<dbReference type="EMBL" id="CAWUPB010000903">
    <property type="protein sequence ID" value="CAK7328841.1"/>
    <property type="molecule type" value="Genomic_DNA"/>
</dbReference>
<feature type="compositionally biased region" description="Basic and acidic residues" evidence="1">
    <location>
        <begin position="140"/>
        <end position="170"/>
    </location>
</feature>
<reference evidence="3 4" key="1">
    <citation type="submission" date="2024-01" db="EMBL/GenBank/DDBJ databases">
        <authorList>
            <person name="Waweru B."/>
        </authorList>
    </citation>
    <scope>NUCLEOTIDE SEQUENCE [LARGE SCALE GENOMIC DNA]</scope>
</reference>
<feature type="transmembrane region" description="Helical" evidence="2">
    <location>
        <begin position="187"/>
        <end position="207"/>
    </location>
</feature>
<dbReference type="PANTHER" id="PTHR46826:SF1">
    <property type="entry name" value="TVP38_TMEM64 FAMILY MEMBRANE PROTEIN YDJX"/>
    <property type="match status" value="1"/>
</dbReference>
<dbReference type="AlphaFoldDB" id="A0AAV1R4C3"/>
<evidence type="ECO:0000313" key="3">
    <source>
        <dbReference type="EMBL" id="CAK7328841.1"/>
    </source>
</evidence>
<dbReference type="Proteomes" id="UP001314170">
    <property type="component" value="Unassembled WGS sequence"/>
</dbReference>
<evidence type="ECO:0000313" key="4">
    <source>
        <dbReference type="Proteomes" id="UP001314170"/>
    </source>
</evidence>
<dbReference type="InterPro" id="IPR053240">
    <property type="entry name" value="VTT_domain"/>
</dbReference>
<comment type="caution">
    <text evidence="3">The sequence shown here is derived from an EMBL/GenBank/DDBJ whole genome shotgun (WGS) entry which is preliminary data.</text>
</comment>
<evidence type="ECO:0000256" key="2">
    <source>
        <dbReference type="SAM" id="Phobius"/>
    </source>
</evidence>
<gene>
    <name evidence="3" type="ORF">DCAF_LOCUS6584</name>
</gene>
<keyword evidence="4" id="KW-1185">Reference proteome</keyword>
<sequence>MESARSKICIATSPKRHSHRLLFDRRYGWVFDEWKDPSEEALSGGRGIKENLHNSSKKLKKGTLYFHLKHLRKNVRLLLVYCLKATENGKSRIAAVQREDIDHAANFAVKVFDSPDLLSPEALQTSLSNEGRAGGLLVDVEGRSSTRSRHQEDPNMLKGDDNDEKIKGDGGELEEGLEGDSAFKGTLLAGVLLVGVVGGFGAVGYIYKDQINAFLNQFSGFIEAGLLFGSLIGTVIVSISGTVAASIAFLIARYFARERILKLVEGNKNFLQLTKQLGKMGSNIWKAGMASCYVWVFILCPDDSLIPVLNDIHIAKAYIFADIIYISSWLGMIPGTWAYVSAGAFGRAIIQDESELGLGGGNGGLWTLGLGLLATAIAATYVTQLAKDAVKDIE</sequence>
<protein>
    <submittedName>
        <fullName evidence="3">Uncharacterized protein</fullName>
    </submittedName>
</protein>
<proteinExistence type="predicted"/>
<keyword evidence="2" id="KW-0472">Membrane</keyword>
<dbReference type="PANTHER" id="PTHR46826">
    <property type="match status" value="1"/>
</dbReference>
<feature type="transmembrane region" description="Helical" evidence="2">
    <location>
        <begin position="365"/>
        <end position="383"/>
    </location>
</feature>
<name>A0AAV1R4C3_9ROSI</name>
<organism evidence="3 4">
    <name type="scientific">Dovyalis caffra</name>
    <dbReference type="NCBI Taxonomy" id="77055"/>
    <lineage>
        <taxon>Eukaryota</taxon>
        <taxon>Viridiplantae</taxon>
        <taxon>Streptophyta</taxon>
        <taxon>Embryophyta</taxon>
        <taxon>Tracheophyta</taxon>
        <taxon>Spermatophyta</taxon>
        <taxon>Magnoliopsida</taxon>
        <taxon>eudicotyledons</taxon>
        <taxon>Gunneridae</taxon>
        <taxon>Pentapetalae</taxon>
        <taxon>rosids</taxon>
        <taxon>fabids</taxon>
        <taxon>Malpighiales</taxon>
        <taxon>Salicaceae</taxon>
        <taxon>Flacourtieae</taxon>
        <taxon>Dovyalis</taxon>
    </lineage>
</organism>